<dbReference type="Gene3D" id="3.30.70.1430">
    <property type="entry name" value="Multidrug efflux transporter AcrB pore domain"/>
    <property type="match status" value="2"/>
</dbReference>
<feature type="transmembrane region" description="Helical" evidence="1">
    <location>
        <begin position="969"/>
        <end position="986"/>
    </location>
</feature>
<name>A0ABS5ZA15_9GAMM</name>
<dbReference type="RefSeq" id="WP_215818325.1">
    <property type="nucleotide sequence ID" value="NZ_JAGSOY010000005.1"/>
</dbReference>
<feature type="transmembrane region" description="Helical" evidence="1">
    <location>
        <begin position="359"/>
        <end position="377"/>
    </location>
</feature>
<feature type="transmembrane region" description="Helical" evidence="1">
    <location>
        <begin position="868"/>
        <end position="887"/>
    </location>
</feature>
<feature type="transmembrane region" description="Helical" evidence="1">
    <location>
        <begin position="383"/>
        <end position="403"/>
    </location>
</feature>
<dbReference type="EMBL" id="JAGSOY010000005">
    <property type="protein sequence ID" value="MBU2710161.1"/>
    <property type="molecule type" value="Genomic_DNA"/>
</dbReference>
<feature type="transmembrane region" description="Helical" evidence="1">
    <location>
        <begin position="536"/>
        <end position="559"/>
    </location>
</feature>
<dbReference type="PRINTS" id="PR00702">
    <property type="entry name" value="ACRIFLAVINRP"/>
</dbReference>
<dbReference type="SUPFAM" id="SSF82714">
    <property type="entry name" value="Multidrug efflux transporter AcrB TolC docking domain, DN and DC subdomains"/>
    <property type="match status" value="2"/>
</dbReference>
<gene>
    <name evidence="2" type="ORF">KCG35_03725</name>
</gene>
<dbReference type="SUPFAM" id="SSF82693">
    <property type="entry name" value="Multidrug efflux transporter AcrB pore domain, PN1, PN2, PC1 and PC2 subdomains"/>
    <property type="match status" value="2"/>
</dbReference>
<keyword evidence="1" id="KW-1133">Transmembrane helix</keyword>
<dbReference type="Gene3D" id="1.20.1640.10">
    <property type="entry name" value="Multidrug efflux transporter AcrB transmembrane domain"/>
    <property type="match status" value="2"/>
</dbReference>
<dbReference type="SUPFAM" id="SSF82866">
    <property type="entry name" value="Multidrug efflux transporter AcrB transmembrane domain"/>
    <property type="match status" value="2"/>
</dbReference>
<accession>A0ABS5ZA15</accession>
<dbReference type="Pfam" id="PF00873">
    <property type="entry name" value="ACR_tran"/>
    <property type="match status" value="1"/>
</dbReference>
<evidence type="ECO:0000313" key="3">
    <source>
        <dbReference type="Proteomes" id="UP000690515"/>
    </source>
</evidence>
<dbReference type="PANTHER" id="PTHR32063">
    <property type="match status" value="1"/>
</dbReference>
<feature type="transmembrane region" description="Helical" evidence="1">
    <location>
        <begin position="998"/>
        <end position="1024"/>
    </location>
</feature>
<keyword evidence="1" id="KW-0472">Membrane</keyword>
<evidence type="ECO:0000313" key="2">
    <source>
        <dbReference type="EMBL" id="MBU2710161.1"/>
    </source>
</evidence>
<feature type="transmembrane region" description="Helical" evidence="1">
    <location>
        <begin position="459"/>
        <end position="479"/>
    </location>
</feature>
<feature type="transmembrane region" description="Helical" evidence="1">
    <location>
        <begin position="434"/>
        <end position="453"/>
    </location>
</feature>
<feature type="transmembrane region" description="Helical" evidence="1">
    <location>
        <begin position="12"/>
        <end position="33"/>
    </location>
</feature>
<proteinExistence type="predicted"/>
<dbReference type="Gene3D" id="3.30.2090.10">
    <property type="entry name" value="Multidrug efflux transporter AcrB TolC docking domain, DN and DC subdomains"/>
    <property type="match status" value="2"/>
</dbReference>
<dbReference type="Gene3D" id="3.30.70.1440">
    <property type="entry name" value="Multidrug efflux transporter AcrB pore domain"/>
    <property type="match status" value="1"/>
</dbReference>
<comment type="caution">
    <text evidence="2">The sequence shown here is derived from an EMBL/GenBank/DDBJ whole genome shotgun (WGS) entry which is preliminary data.</text>
</comment>
<protein>
    <submittedName>
        <fullName evidence="2">Efflux RND transporter permease subunit</fullName>
    </submittedName>
</protein>
<keyword evidence="1" id="KW-0812">Transmembrane</keyword>
<keyword evidence="3" id="KW-1185">Reference proteome</keyword>
<dbReference type="PANTHER" id="PTHR32063:SF33">
    <property type="entry name" value="RND SUPERFAMILY EFFLUX PUMP PERMEASE COMPONENT"/>
    <property type="match status" value="1"/>
</dbReference>
<evidence type="ECO:0000256" key="1">
    <source>
        <dbReference type="SAM" id="Phobius"/>
    </source>
</evidence>
<organism evidence="2 3">
    <name type="scientific">Zooshikella harenae</name>
    <dbReference type="NCBI Taxonomy" id="2827238"/>
    <lineage>
        <taxon>Bacteria</taxon>
        <taxon>Pseudomonadati</taxon>
        <taxon>Pseudomonadota</taxon>
        <taxon>Gammaproteobacteria</taxon>
        <taxon>Oceanospirillales</taxon>
        <taxon>Zooshikellaceae</taxon>
        <taxon>Zooshikella</taxon>
    </lineage>
</organism>
<feature type="transmembrane region" description="Helical" evidence="1">
    <location>
        <begin position="335"/>
        <end position="354"/>
    </location>
</feature>
<reference evidence="2 3" key="1">
    <citation type="submission" date="2021-04" db="EMBL/GenBank/DDBJ databases">
        <authorList>
            <person name="Pira H."/>
            <person name="Risdian C."/>
            <person name="Wink J."/>
        </authorList>
    </citation>
    <scope>NUCLEOTIDE SEQUENCE [LARGE SCALE GENOMIC DNA]</scope>
    <source>
        <strain evidence="2 3">WH53</strain>
    </source>
</reference>
<feature type="transmembrane region" description="Helical" evidence="1">
    <location>
        <begin position="920"/>
        <end position="941"/>
    </location>
</feature>
<dbReference type="InterPro" id="IPR027463">
    <property type="entry name" value="AcrB_DN_DC_subdom"/>
</dbReference>
<dbReference type="InterPro" id="IPR001036">
    <property type="entry name" value="Acrflvin-R"/>
</dbReference>
<dbReference type="Gene3D" id="3.30.70.1320">
    <property type="entry name" value="Multidrug efflux transporter AcrB pore domain like"/>
    <property type="match status" value="1"/>
</dbReference>
<feature type="transmembrane region" description="Helical" evidence="1">
    <location>
        <begin position="894"/>
        <end position="914"/>
    </location>
</feature>
<dbReference type="Proteomes" id="UP000690515">
    <property type="component" value="Unassembled WGS sequence"/>
</dbReference>
<sequence>MQTTKSSSGIIAWFAANPVAANLLMMFLLAVGISSAINIKKQMFPDFTLDSVVVSISYPGASPTEVSQSVTLRVESAIRTIAGIKKVESFAIEGYTNITLEVTNGYSVDDIMDEVRTAVDSITSFPDAVEKPHISKSERKTRIIWASLFGDVDYATLHRVGEEIRDEVQALPEVSKAELYGIREAEIAIEVSEQDLQAYNLTFDEIANALKRSSIDIASGVIKAKSGRIQLRAEGQAKTVAEFSRIVIRANQDGTQLLLGDIAKITDGFADTGDFSRFNQKLSVGLYVEAAGDDEIATADAVKKYIADKQKQLPPSLQISYWGDISFYLKGRLNMMLENMGIGALLVFIVLSIFLRIRVAFWVVLGIPISFLGALWLMPHGPFPVFVNVVSLFAFILVLGIIVDDAIIIGESAYTHIVKYGHSHQSVISGVKRVVVPATFGVLTTMAAFGPILNVGGNAAPFFESIAMVVILCLLFSLVESKLILPAHLVSMKYQPDKKTWLTKLQDRFDAKLQSLIQGVYQPLLASSYKQRYTTIALFTGLLMLTIGVLQSGIVRFVFFPNVPSDFIQVNLTMNDGTSDTSRNNTLKLIEQKVVDMNEGYKKQYPEDNGFLKHLLTFTTDETGGELVVELTKSEQRQWDANTISDRWRKAVGTLPGVKKLSFDSSTNAGGGSPIFFQFSSRDQDVLIQAAAEFKKQLTTYDGVFDIESSYSAPRPDFVLSLMPEAIAYQLRLADIGNQLRQGVHGDEIQTFQRGTSEVKVMLRYPKGERSDLGDLANFKVRVDGENTMPLNQAVSWRQEPAPSEIRRINSTNVVTISADIDPSKVEPQEVISDLEDNFIPSLKSQFPSLKTDLEGASLEQQKTIQKMIQAAIFGLLLIYALIAIPLKSYSQPLIIMAIIPFGLIGAVAGHWFFNVPISMMSIYGLIALAGVLVNDSLILVDFINREVKERGTSVSEAIQASGKERFRAILLTSLTTFLGLAPIILEKSLQAKIVIPMAIALGFGILFATVITLFLIPSLYGVVEDISQLKKKVRIYVSKKQAA</sequence>